<dbReference type="InterPro" id="IPR027417">
    <property type="entry name" value="P-loop_NTPase"/>
</dbReference>
<evidence type="ECO:0000256" key="6">
    <source>
        <dbReference type="ARBA" id="ARBA00023136"/>
    </source>
</evidence>
<dbReference type="Pfam" id="PF00664">
    <property type="entry name" value="ABC_membrane"/>
    <property type="match status" value="1"/>
</dbReference>
<keyword evidence="4" id="KW-0067">ATP-binding</keyword>
<dbReference type="EMBL" id="CP098502">
    <property type="protein sequence ID" value="UTI62271.1"/>
    <property type="molecule type" value="Genomic_DNA"/>
</dbReference>
<dbReference type="InterPro" id="IPR017871">
    <property type="entry name" value="ABC_transporter-like_CS"/>
</dbReference>
<evidence type="ECO:0000313" key="10">
    <source>
        <dbReference type="EMBL" id="UTI62271.1"/>
    </source>
</evidence>
<evidence type="ECO:0000259" key="9">
    <source>
        <dbReference type="PROSITE" id="PS50929"/>
    </source>
</evidence>
<dbReference type="PROSITE" id="PS00211">
    <property type="entry name" value="ABC_TRANSPORTER_1"/>
    <property type="match status" value="1"/>
</dbReference>
<dbReference type="Proteomes" id="UP001056035">
    <property type="component" value="Chromosome"/>
</dbReference>
<dbReference type="InterPro" id="IPR003593">
    <property type="entry name" value="AAA+_ATPase"/>
</dbReference>
<reference evidence="10 11" key="1">
    <citation type="submission" date="2022-06" db="EMBL/GenBank/DDBJ databases">
        <title>Paraconexibacter antarcticus.</title>
        <authorList>
            <person name="Kim C.S."/>
        </authorList>
    </citation>
    <scope>NUCLEOTIDE SEQUENCE [LARGE SCALE GENOMIC DNA]</scope>
    <source>
        <strain evidence="10 11">02-257</strain>
    </source>
</reference>
<feature type="domain" description="ABC transporter" evidence="8">
    <location>
        <begin position="367"/>
        <end position="601"/>
    </location>
</feature>
<dbReference type="RefSeq" id="WP_254569009.1">
    <property type="nucleotide sequence ID" value="NZ_CP098502.1"/>
</dbReference>
<dbReference type="PANTHER" id="PTHR24221:SF468">
    <property type="entry name" value="ABC TRANSPORTER"/>
    <property type="match status" value="1"/>
</dbReference>
<dbReference type="Gene3D" id="1.20.1560.10">
    <property type="entry name" value="ABC transporter type 1, transmembrane domain"/>
    <property type="match status" value="1"/>
</dbReference>
<feature type="transmembrane region" description="Helical" evidence="7">
    <location>
        <begin position="84"/>
        <end position="104"/>
    </location>
</feature>
<evidence type="ECO:0000256" key="7">
    <source>
        <dbReference type="SAM" id="Phobius"/>
    </source>
</evidence>
<evidence type="ECO:0000256" key="4">
    <source>
        <dbReference type="ARBA" id="ARBA00022840"/>
    </source>
</evidence>
<dbReference type="Gene3D" id="3.40.50.300">
    <property type="entry name" value="P-loop containing nucleotide triphosphate hydrolases"/>
    <property type="match status" value="1"/>
</dbReference>
<dbReference type="Pfam" id="PF00005">
    <property type="entry name" value="ABC_tran"/>
    <property type="match status" value="1"/>
</dbReference>
<sequence>MNPGASTPKDRAGRGRMVIHRFRRDIRKRRGALGAGTAFAVIYALARVAEPWPLKVVFDQVLFHRPTEYNWLIRPFTVFGTTPLALLGGAALILAVLAVIRGVAYQWQDYLLSRAAQEIVYGIRTRLYRHLHRLPLSFHQSRSTGDTLMRLTSDIVLLRDVLIDSIVNLSTGIVLIILMLVVMTLVDPVLTLAAGVVMPLVIIISSFYGGRIRVNAKRQRRREGQTAAIMHEALAGMSVVQLHTAEEREQERYHDLNRRSLKQGIKGARLEAKMNRSIELALAAGTIVVLWVGTLRAIHGALTPGELIVFISYLRAAYRPLRRASKTVQRSAKALSAAERILDLLDTEPDLQDLPGAIEAPPLTGRIAFDDVHFAYRPDEPVLESITLEVQPGSSIAIVGATGSGKSTLLRMIPRLFDATAGRVTVDGHDVRDVTLHSLRRQVALVEQDSVLFGLSIAENIRYGHPDASDEEVAAAAAAAGVDEFASRLPEGYDTVVSERGASLSGGQRQRVAIARALVRECPVLLLDEPSSGLDPVTRQEVFDALTVLMHGRTTVLVTHDLRLVRDCDQIIVLDAGRVVAQGDHDTLLRDSSRFRSLAAEFEGAGRRPPGAPERRAKPRGVAGQRILFYSHNGVGLGHLQRQLDLATAFHARHPETAILMVTGSHAAGMFEYPPGIDYVKLPSLAMVDRYRTWRARDLPLAHADIMSLRAELLEETVRRFRPDLLVADFLPAGPHGELLGALAELERGGGRAVAGFRDVIDEPPFVRELWEANGTYEALHRYYAAICVYGDRSIADFATDYGLTGALADRTHYCGYLGRGAQSDIDVPLLERPFVIATSGGGADGGLLLEPFVHAAAAVRPGRGGTWMMVTGPLMDGVEHDRLAAMGAAAGITVRRVIPNLRAHVALADCLVAMPGYNTTCDLLSFRLPAVIVPRRGPSQEQALRAARLHAWGVAQAVTADAGCADHLGAAITAALDRPRPPVAPVPLDGLARAVDVFEQVLAGTLTKEDHVPTST</sequence>
<evidence type="ECO:0000256" key="1">
    <source>
        <dbReference type="ARBA" id="ARBA00004651"/>
    </source>
</evidence>
<proteinExistence type="predicted"/>
<evidence type="ECO:0000256" key="2">
    <source>
        <dbReference type="ARBA" id="ARBA00022692"/>
    </source>
</evidence>
<evidence type="ECO:0000259" key="8">
    <source>
        <dbReference type="PROSITE" id="PS50893"/>
    </source>
</evidence>
<dbReference type="SMART" id="SM00382">
    <property type="entry name" value="AAA"/>
    <property type="match status" value="1"/>
</dbReference>
<dbReference type="SUPFAM" id="SSF52540">
    <property type="entry name" value="P-loop containing nucleoside triphosphate hydrolases"/>
    <property type="match status" value="1"/>
</dbReference>
<feature type="domain" description="ABC transmembrane type-1" evidence="9">
    <location>
        <begin position="35"/>
        <end position="333"/>
    </location>
</feature>
<gene>
    <name evidence="10" type="ORF">NBH00_12935</name>
</gene>
<dbReference type="InterPro" id="IPR011527">
    <property type="entry name" value="ABC1_TM_dom"/>
</dbReference>
<dbReference type="InterPro" id="IPR039421">
    <property type="entry name" value="Type_1_exporter"/>
</dbReference>
<organism evidence="10 11">
    <name type="scientific">Paraconexibacter antarcticus</name>
    <dbReference type="NCBI Taxonomy" id="2949664"/>
    <lineage>
        <taxon>Bacteria</taxon>
        <taxon>Bacillati</taxon>
        <taxon>Actinomycetota</taxon>
        <taxon>Thermoleophilia</taxon>
        <taxon>Solirubrobacterales</taxon>
        <taxon>Paraconexibacteraceae</taxon>
        <taxon>Paraconexibacter</taxon>
    </lineage>
</organism>
<dbReference type="SUPFAM" id="SSF90123">
    <property type="entry name" value="ABC transporter transmembrane region"/>
    <property type="match status" value="1"/>
</dbReference>
<dbReference type="PROSITE" id="PS50893">
    <property type="entry name" value="ABC_TRANSPORTER_2"/>
    <property type="match status" value="1"/>
</dbReference>
<dbReference type="CDD" id="cd18564">
    <property type="entry name" value="ABC_6TM_exporter_like"/>
    <property type="match status" value="1"/>
</dbReference>
<keyword evidence="2 7" id="KW-0812">Transmembrane</keyword>
<feature type="transmembrane region" description="Helical" evidence="7">
    <location>
        <begin position="166"/>
        <end position="186"/>
    </location>
</feature>
<feature type="transmembrane region" description="Helical" evidence="7">
    <location>
        <begin position="31"/>
        <end position="49"/>
    </location>
</feature>
<feature type="transmembrane region" description="Helical" evidence="7">
    <location>
        <begin position="278"/>
        <end position="298"/>
    </location>
</feature>
<dbReference type="InterPro" id="IPR003439">
    <property type="entry name" value="ABC_transporter-like_ATP-bd"/>
</dbReference>
<keyword evidence="3" id="KW-0547">Nucleotide-binding</keyword>
<dbReference type="PROSITE" id="PS50929">
    <property type="entry name" value="ABC_TM1F"/>
    <property type="match status" value="1"/>
</dbReference>
<dbReference type="InterPro" id="IPR036640">
    <property type="entry name" value="ABC1_TM_sf"/>
</dbReference>
<comment type="subcellular location">
    <subcellularLocation>
        <location evidence="1">Cell membrane</location>
        <topology evidence="1">Multi-pass membrane protein</topology>
    </subcellularLocation>
</comment>
<keyword evidence="5 7" id="KW-1133">Transmembrane helix</keyword>
<evidence type="ECO:0000256" key="3">
    <source>
        <dbReference type="ARBA" id="ARBA00022741"/>
    </source>
</evidence>
<keyword evidence="6 7" id="KW-0472">Membrane</keyword>
<evidence type="ECO:0000256" key="5">
    <source>
        <dbReference type="ARBA" id="ARBA00022989"/>
    </source>
</evidence>
<protein>
    <submittedName>
        <fullName evidence="10">ABC transporter transmembrane domain-containing protein</fullName>
    </submittedName>
</protein>
<name>A0ABY5DKM0_9ACTN</name>
<evidence type="ECO:0000313" key="11">
    <source>
        <dbReference type="Proteomes" id="UP001056035"/>
    </source>
</evidence>
<keyword evidence="11" id="KW-1185">Reference proteome</keyword>
<accession>A0ABY5DKM0</accession>
<dbReference type="PANTHER" id="PTHR24221">
    <property type="entry name" value="ATP-BINDING CASSETTE SUB-FAMILY B"/>
    <property type="match status" value="1"/>
</dbReference>
<feature type="transmembrane region" description="Helical" evidence="7">
    <location>
        <begin position="192"/>
        <end position="212"/>
    </location>
</feature>
<dbReference type="SUPFAM" id="SSF53756">
    <property type="entry name" value="UDP-Glycosyltransferase/glycogen phosphorylase"/>
    <property type="match status" value="1"/>
</dbReference>
<dbReference type="Gene3D" id="3.40.50.2000">
    <property type="entry name" value="Glycogen Phosphorylase B"/>
    <property type="match status" value="1"/>
</dbReference>